<dbReference type="RefSeq" id="WP_250929963.1">
    <property type="nucleotide sequence ID" value="NZ_JAMQBK010000044.1"/>
</dbReference>
<keyword evidence="2" id="KW-0812">Transmembrane</keyword>
<dbReference type="EMBL" id="JAMQBK010000044">
    <property type="protein sequence ID" value="MCM2372327.1"/>
    <property type="molecule type" value="Genomic_DNA"/>
</dbReference>
<keyword evidence="2" id="KW-0472">Membrane</keyword>
<comment type="caution">
    <text evidence="3">The sequence shown here is derived from an EMBL/GenBank/DDBJ whole genome shotgun (WGS) entry which is preliminary data.</text>
</comment>
<name>A0ABT0U5V7_9BACT</name>
<dbReference type="InterPro" id="IPR036259">
    <property type="entry name" value="MFS_trans_sf"/>
</dbReference>
<dbReference type="SUPFAM" id="SSF103473">
    <property type="entry name" value="MFS general substrate transporter"/>
    <property type="match status" value="1"/>
</dbReference>
<evidence type="ECO:0000313" key="4">
    <source>
        <dbReference type="Proteomes" id="UP001202961"/>
    </source>
</evidence>
<keyword evidence="4" id="KW-1185">Reference proteome</keyword>
<feature type="transmembrane region" description="Helical" evidence="2">
    <location>
        <begin position="214"/>
        <end position="237"/>
    </location>
</feature>
<sequence length="284" mass="30573">MSRPWKYRSVLIVAIIGLGLICAGLVLAYLSDPSRYTINVRDDHRIVRLYLAGVLVTSIGLIAFVAAINQTSVNIAPKPRRDINLGIGGGITCQVCAFSEQDPAMIIGWLLTAMLLIVWACMRFAEAKGFSKWYGVLGVLGIFGLIILLLLPTRTAQPGNKDSDTSASNLSQRQGDESNDVASATRVESSQNPYEPSSGPADHPAISTSRLKPAITFGLVFLLGCAVVVLPMFAYAMAIQADETARGEPTMASGIQMFLGVVFAPLGGIVACFIFLFYRRRQSP</sequence>
<evidence type="ECO:0000256" key="2">
    <source>
        <dbReference type="SAM" id="Phobius"/>
    </source>
</evidence>
<feature type="transmembrane region" description="Helical" evidence="2">
    <location>
        <begin position="131"/>
        <end position="151"/>
    </location>
</feature>
<accession>A0ABT0U5V7</accession>
<feature type="compositionally biased region" description="Polar residues" evidence="1">
    <location>
        <begin position="180"/>
        <end position="195"/>
    </location>
</feature>
<organism evidence="3 4">
    <name type="scientific">Aporhodopirellula aestuarii</name>
    <dbReference type="NCBI Taxonomy" id="2950107"/>
    <lineage>
        <taxon>Bacteria</taxon>
        <taxon>Pseudomonadati</taxon>
        <taxon>Planctomycetota</taxon>
        <taxon>Planctomycetia</taxon>
        <taxon>Pirellulales</taxon>
        <taxon>Pirellulaceae</taxon>
        <taxon>Aporhodopirellula</taxon>
    </lineage>
</organism>
<feature type="transmembrane region" description="Helical" evidence="2">
    <location>
        <begin position="257"/>
        <end position="278"/>
    </location>
</feature>
<gene>
    <name evidence="3" type="ORF">NB063_17100</name>
</gene>
<feature type="compositionally biased region" description="Polar residues" evidence="1">
    <location>
        <begin position="158"/>
        <end position="173"/>
    </location>
</feature>
<feature type="transmembrane region" description="Helical" evidence="2">
    <location>
        <begin position="49"/>
        <end position="68"/>
    </location>
</feature>
<keyword evidence="2" id="KW-1133">Transmembrane helix</keyword>
<feature type="transmembrane region" description="Helical" evidence="2">
    <location>
        <begin position="106"/>
        <end position="125"/>
    </location>
</feature>
<feature type="region of interest" description="Disordered" evidence="1">
    <location>
        <begin position="158"/>
        <end position="205"/>
    </location>
</feature>
<proteinExistence type="predicted"/>
<protein>
    <submittedName>
        <fullName evidence="3">Uncharacterized protein</fullName>
    </submittedName>
</protein>
<dbReference type="Proteomes" id="UP001202961">
    <property type="component" value="Unassembled WGS sequence"/>
</dbReference>
<reference evidence="3 4" key="1">
    <citation type="journal article" date="2022" name="Syst. Appl. Microbiol.">
        <title>Rhodopirellula aestuarii sp. nov., a novel member of the genus Rhodopirellula isolated from brackish sediments collected in the Tagus River estuary, Portugal.</title>
        <authorList>
            <person name="Vitorino I.R."/>
            <person name="Klimek D."/>
            <person name="Calusinska M."/>
            <person name="Lobo-da-Cunha A."/>
            <person name="Vasconcelos V."/>
            <person name="Lage O.M."/>
        </authorList>
    </citation>
    <scope>NUCLEOTIDE SEQUENCE [LARGE SCALE GENOMIC DNA]</scope>
    <source>
        <strain evidence="3 4">ICT_H3.1</strain>
    </source>
</reference>
<dbReference type="Gene3D" id="1.20.1250.20">
    <property type="entry name" value="MFS general substrate transporter like domains"/>
    <property type="match status" value="1"/>
</dbReference>
<evidence type="ECO:0000313" key="3">
    <source>
        <dbReference type="EMBL" id="MCM2372327.1"/>
    </source>
</evidence>
<feature type="transmembrane region" description="Helical" evidence="2">
    <location>
        <begin position="7"/>
        <end position="29"/>
    </location>
</feature>
<evidence type="ECO:0000256" key="1">
    <source>
        <dbReference type="SAM" id="MobiDB-lite"/>
    </source>
</evidence>